<evidence type="ECO:0000256" key="5">
    <source>
        <dbReference type="SAM" id="MobiDB-lite"/>
    </source>
</evidence>
<protein>
    <recommendedName>
        <fullName evidence="6">Pre-mRNA polyadenylation factor Fip1 domain-containing protein</fullName>
    </recommendedName>
</protein>
<dbReference type="PANTHER" id="PTHR13484">
    <property type="entry name" value="FIP1-LIKE 1 PROTEIN"/>
    <property type="match status" value="1"/>
</dbReference>
<evidence type="ECO:0000256" key="1">
    <source>
        <dbReference type="ARBA" id="ARBA00004123"/>
    </source>
</evidence>
<evidence type="ECO:0000259" key="6">
    <source>
        <dbReference type="Pfam" id="PF05182"/>
    </source>
</evidence>
<dbReference type="GO" id="GO:0005634">
    <property type="term" value="C:nucleus"/>
    <property type="evidence" value="ECO:0007669"/>
    <property type="project" value="UniProtKB-SubCell"/>
</dbReference>
<feature type="compositionally biased region" description="Basic residues" evidence="5">
    <location>
        <begin position="360"/>
        <end position="370"/>
    </location>
</feature>
<gene>
    <name evidence="7" type="ORF">Ciccas_005693</name>
</gene>
<dbReference type="InterPro" id="IPR007854">
    <property type="entry name" value="Fip1_dom"/>
</dbReference>
<evidence type="ECO:0000313" key="7">
    <source>
        <dbReference type="EMBL" id="KAL3315672.1"/>
    </source>
</evidence>
<evidence type="ECO:0000256" key="2">
    <source>
        <dbReference type="ARBA" id="ARBA00007459"/>
    </source>
</evidence>
<dbReference type="InterPro" id="IPR051187">
    <property type="entry name" value="Pre-mRNA_3'-end_processing_reg"/>
</dbReference>
<feature type="compositionally biased region" description="Basic and acidic residues" evidence="5">
    <location>
        <begin position="395"/>
        <end position="404"/>
    </location>
</feature>
<reference evidence="7 8" key="1">
    <citation type="submission" date="2024-11" db="EMBL/GenBank/DDBJ databases">
        <title>Adaptive evolution of stress response genes in parasites aligns with host niche diversity.</title>
        <authorList>
            <person name="Hahn C."/>
            <person name="Resl P."/>
        </authorList>
    </citation>
    <scope>NUCLEOTIDE SEQUENCE [LARGE SCALE GENOMIC DNA]</scope>
    <source>
        <strain evidence="7">EGGRZ-B1_66</strain>
        <tissue evidence="7">Body</tissue>
    </source>
</reference>
<feature type="region of interest" description="Disordered" evidence="5">
    <location>
        <begin position="1"/>
        <end position="48"/>
    </location>
</feature>
<evidence type="ECO:0000313" key="8">
    <source>
        <dbReference type="Proteomes" id="UP001626550"/>
    </source>
</evidence>
<organism evidence="7 8">
    <name type="scientific">Cichlidogyrus casuarinus</name>
    <dbReference type="NCBI Taxonomy" id="1844966"/>
    <lineage>
        <taxon>Eukaryota</taxon>
        <taxon>Metazoa</taxon>
        <taxon>Spiralia</taxon>
        <taxon>Lophotrochozoa</taxon>
        <taxon>Platyhelminthes</taxon>
        <taxon>Monogenea</taxon>
        <taxon>Monopisthocotylea</taxon>
        <taxon>Dactylogyridea</taxon>
        <taxon>Ancyrocephalidae</taxon>
        <taxon>Cichlidogyrus</taxon>
    </lineage>
</organism>
<dbReference type="PANTHER" id="PTHR13484:SF0">
    <property type="entry name" value="PRE-MRNA 3'-END-PROCESSING FACTOR FIP1"/>
    <property type="match status" value="1"/>
</dbReference>
<sequence>MEEEKEQPEPINGVETALDEQNGENIINGDGSEPVESNEVSIKDDAPAKSDDIAAAALADFDKDSEDDDPDADARLIFFNFEASAQKPVKSGVDIDDPGDIDGKPTTEFSLSVLPEEDKAWKKPGADITDYFNYGFTEETWLRYCEKQRIVRQEFASSTIKSLSGSSSLVVLGNMSGMLRNRSYKSRDTVTTSGSSLPLKTSAVPTFSSANMSIPPPSLPFAAPSASISLTGGAGVDAFPLPSNLSMPPPGMIPGGPGLMPPGMPWPMSQEALLTSGIPLDLLAGQQKAPSSKDDDHERGRRDRRTDDYKKYSSSGRKRSRSRSSERYYSRSRRNEEGSRYRERERDYEGRNRSPESGARHHGSSSRRRSRERDRHEYPSSKSSRSGRSYHSSSRRKEEAKLDEAYSGNAKQPEVPEIANE</sequence>
<comment type="subcellular location">
    <subcellularLocation>
        <location evidence="1">Nucleus</location>
    </subcellularLocation>
</comment>
<dbReference type="Proteomes" id="UP001626550">
    <property type="component" value="Unassembled WGS sequence"/>
</dbReference>
<feature type="compositionally biased region" description="Basic and acidic residues" evidence="5">
    <location>
        <begin position="323"/>
        <end position="354"/>
    </location>
</feature>
<feature type="domain" description="Pre-mRNA polyadenylation factor Fip1" evidence="6">
    <location>
        <begin position="117"/>
        <end position="151"/>
    </location>
</feature>
<comment type="similarity">
    <text evidence="2">Belongs to the FIP1 family.</text>
</comment>
<feature type="compositionally biased region" description="Low complexity" evidence="5">
    <location>
        <begin position="380"/>
        <end position="392"/>
    </location>
</feature>
<dbReference type="EMBL" id="JBJKFK010000691">
    <property type="protein sequence ID" value="KAL3315672.1"/>
    <property type="molecule type" value="Genomic_DNA"/>
</dbReference>
<feature type="compositionally biased region" description="Basic and acidic residues" evidence="5">
    <location>
        <begin position="291"/>
        <end position="311"/>
    </location>
</feature>
<keyword evidence="8" id="KW-1185">Reference proteome</keyword>
<keyword evidence="3" id="KW-0507">mRNA processing</keyword>
<evidence type="ECO:0000256" key="3">
    <source>
        <dbReference type="ARBA" id="ARBA00022664"/>
    </source>
</evidence>
<accession>A0ABD2Q8Z7</accession>
<evidence type="ECO:0000256" key="4">
    <source>
        <dbReference type="ARBA" id="ARBA00023242"/>
    </source>
</evidence>
<comment type="caution">
    <text evidence="7">The sequence shown here is derived from an EMBL/GenBank/DDBJ whole genome shotgun (WGS) entry which is preliminary data.</text>
</comment>
<proteinExistence type="inferred from homology"/>
<name>A0ABD2Q8Z7_9PLAT</name>
<feature type="region of interest" description="Disordered" evidence="5">
    <location>
        <begin position="285"/>
        <end position="421"/>
    </location>
</feature>
<keyword evidence="4" id="KW-0539">Nucleus</keyword>
<dbReference type="GO" id="GO:0006397">
    <property type="term" value="P:mRNA processing"/>
    <property type="evidence" value="ECO:0007669"/>
    <property type="project" value="UniProtKB-KW"/>
</dbReference>
<dbReference type="Pfam" id="PF05182">
    <property type="entry name" value="Fip1"/>
    <property type="match status" value="1"/>
</dbReference>
<dbReference type="AlphaFoldDB" id="A0ABD2Q8Z7"/>